<proteinExistence type="predicted"/>
<accession>A0ABS8S7E6</accession>
<reference evidence="1 2" key="1">
    <citation type="journal article" date="2021" name="BMC Genomics">
        <title>Datura genome reveals duplications of psychoactive alkaloid biosynthetic genes and high mutation rate following tissue culture.</title>
        <authorList>
            <person name="Rajewski A."/>
            <person name="Carter-House D."/>
            <person name="Stajich J."/>
            <person name="Litt A."/>
        </authorList>
    </citation>
    <scope>NUCLEOTIDE SEQUENCE [LARGE SCALE GENOMIC DNA]</scope>
    <source>
        <strain evidence="1">AR-01</strain>
    </source>
</reference>
<sequence>MGKSMTNVHNKMPNIMDLIDHLGHMEEELVPGESLPLLSLQFLHELYMGLGQGDDR</sequence>
<feature type="non-terminal residue" evidence="1">
    <location>
        <position position="56"/>
    </location>
</feature>
<evidence type="ECO:0000313" key="2">
    <source>
        <dbReference type="Proteomes" id="UP000823775"/>
    </source>
</evidence>
<gene>
    <name evidence="1" type="ORF">HAX54_023142</name>
</gene>
<comment type="caution">
    <text evidence="1">The sequence shown here is derived from an EMBL/GenBank/DDBJ whole genome shotgun (WGS) entry which is preliminary data.</text>
</comment>
<name>A0ABS8S7E6_DATST</name>
<dbReference type="Proteomes" id="UP000823775">
    <property type="component" value="Unassembled WGS sequence"/>
</dbReference>
<evidence type="ECO:0000313" key="1">
    <source>
        <dbReference type="EMBL" id="MCD7453999.1"/>
    </source>
</evidence>
<organism evidence="1 2">
    <name type="scientific">Datura stramonium</name>
    <name type="common">Jimsonweed</name>
    <name type="synonym">Common thornapple</name>
    <dbReference type="NCBI Taxonomy" id="4076"/>
    <lineage>
        <taxon>Eukaryota</taxon>
        <taxon>Viridiplantae</taxon>
        <taxon>Streptophyta</taxon>
        <taxon>Embryophyta</taxon>
        <taxon>Tracheophyta</taxon>
        <taxon>Spermatophyta</taxon>
        <taxon>Magnoliopsida</taxon>
        <taxon>eudicotyledons</taxon>
        <taxon>Gunneridae</taxon>
        <taxon>Pentapetalae</taxon>
        <taxon>asterids</taxon>
        <taxon>lamiids</taxon>
        <taxon>Solanales</taxon>
        <taxon>Solanaceae</taxon>
        <taxon>Solanoideae</taxon>
        <taxon>Datureae</taxon>
        <taxon>Datura</taxon>
    </lineage>
</organism>
<protein>
    <submittedName>
        <fullName evidence="1">Uncharacterized protein</fullName>
    </submittedName>
</protein>
<keyword evidence="2" id="KW-1185">Reference proteome</keyword>
<dbReference type="EMBL" id="JACEIK010000280">
    <property type="protein sequence ID" value="MCD7453999.1"/>
    <property type="molecule type" value="Genomic_DNA"/>
</dbReference>